<keyword evidence="1" id="KW-0472">Membrane</keyword>
<protein>
    <submittedName>
        <fullName evidence="2">Uncharacterized protein</fullName>
    </submittedName>
</protein>
<reference evidence="2" key="2">
    <citation type="journal article" date="2021" name="PeerJ">
        <title>Extensive microbial diversity within the chicken gut microbiome revealed by metagenomics and culture.</title>
        <authorList>
            <person name="Gilroy R."/>
            <person name="Ravi A."/>
            <person name="Getino M."/>
            <person name="Pursley I."/>
            <person name="Horton D.L."/>
            <person name="Alikhan N.F."/>
            <person name="Baker D."/>
            <person name="Gharbi K."/>
            <person name="Hall N."/>
            <person name="Watson M."/>
            <person name="Adriaenssens E.M."/>
            <person name="Foster-Nyarko E."/>
            <person name="Jarju S."/>
            <person name="Secka A."/>
            <person name="Antonio M."/>
            <person name="Oren A."/>
            <person name="Chaudhuri R.R."/>
            <person name="La Ragione R."/>
            <person name="Hildebrand F."/>
            <person name="Pallen M.J."/>
        </authorList>
    </citation>
    <scope>NUCLEOTIDE SEQUENCE</scope>
    <source>
        <strain evidence="2">6276</strain>
    </source>
</reference>
<dbReference type="EMBL" id="DVIU01000224">
    <property type="protein sequence ID" value="HIS37225.1"/>
    <property type="molecule type" value="Genomic_DNA"/>
</dbReference>
<dbReference type="AlphaFoldDB" id="A0A9D1F0D0"/>
<comment type="caution">
    <text evidence="2">The sequence shown here is derived from an EMBL/GenBank/DDBJ whole genome shotgun (WGS) entry which is preliminary data.</text>
</comment>
<keyword evidence="1" id="KW-0812">Transmembrane</keyword>
<feature type="transmembrane region" description="Helical" evidence="1">
    <location>
        <begin position="49"/>
        <end position="69"/>
    </location>
</feature>
<organism evidence="2 3">
    <name type="scientific">Candidatus Scatousia excrementigallinarum</name>
    <dbReference type="NCBI Taxonomy" id="2840935"/>
    <lineage>
        <taxon>Bacteria</taxon>
        <taxon>Candidatus Scatousia</taxon>
    </lineage>
</organism>
<keyword evidence="1" id="KW-1133">Transmembrane helix</keyword>
<proteinExistence type="predicted"/>
<sequence length="75" mass="9111">MLLEKQEIQTTLYEFTGIKNIDIQRLSVKRAELFEMWHKLSFYAKKSKSFYMVYLYYFAVNIVRAIAILEYENDL</sequence>
<reference evidence="2" key="1">
    <citation type="submission" date="2020-10" db="EMBL/GenBank/DDBJ databases">
        <authorList>
            <person name="Gilroy R."/>
        </authorList>
    </citation>
    <scope>NUCLEOTIDE SEQUENCE</scope>
    <source>
        <strain evidence="2">6276</strain>
    </source>
</reference>
<evidence type="ECO:0000313" key="2">
    <source>
        <dbReference type="EMBL" id="HIS37225.1"/>
    </source>
</evidence>
<dbReference type="Proteomes" id="UP000823928">
    <property type="component" value="Unassembled WGS sequence"/>
</dbReference>
<evidence type="ECO:0000313" key="3">
    <source>
        <dbReference type="Proteomes" id="UP000823928"/>
    </source>
</evidence>
<gene>
    <name evidence="2" type="ORF">IAC10_11455</name>
</gene>
<accession>A0A9D1F0D0</accession>
<evidence type="ECO:0000256" key="1">
    <source>
        <dbReference type="SAM" id="Phobius"/>
    </source>
</evidence>
<name>A0A9D1F0D0_9BACT</name>